<dbReference type="InterPro" id="IPR033246">
    <property type="entry name" value="BIN4"/>
</dbReference>
<dbReference type="AlphaFoldDB" id="A0A822Z127"/>
<organism evidence="1 2">
    <name type="scientific">Nelumbo nucifera</name>
    <name type="common">Sacred lotus</name>
    <dbReference type="NCBI Taxonomy" id="4432"/>
    <lineage>
        <taxon>Eukaryota</taxon>
        <taxon>Viridiplantae</taxon>
        <taxon>Streptophyta</taxon>
        <taxon>Embryophyta</taxon>
        <taxon>Tracheophyta</taxon>
        <taxon>Spermatophyta</taxon>
        <taxon>Magnoliopsida</taxon>
        <taxon>Proteales</taxon>
        <taxon>Nelumbonaceae</taxon>
        <taxon>Nelumbo</taxon>
    </lineage>
</organism>
<dbReference type="PANTHER" id="PTHR34810">
    <property type="entry name" value="DNA-BINDING PROTEIN BIN4"/>
    <property type="match status" value="1"/>
</dbReference>
<proteinExistence type="predicted"/>
<dbReference type="GO" id="GO:0009330">
    <property type="term" value="C:DNA topoisomerase type II (double strand cut, ATP-hydrolyzing) complex"/>
    <property type="evidence" value="ECO:0007669"/>
    <property type="project" value="InterPro"/>
</dbReference>
<evidence type="ECO:0000313" key="1">
    <source>
        <dbReference type="EMBL" id="DAD38692.1"/>
    </source>
</evidence>
<gene>
    <name evidence="1" type="ORF">HUJ06_013014</name>
</gene>
<protein>
    <submittedName>
        <fullName evidence="1">Uncharacterized protein</fullName>
    </submittedName>
</protein>
<keyword evidence="2" id="KW-1185">Reference proteome</keyword>
<dbReference type="GO" id="GO:0042023">
    <property type="term" value="P:DNA endoreduplication"/>
    <property type="evidence" value="ECO:0007669"/>
    <property type="project" value="InterPro"/>
</dbReference>
<dbReference type="Gene3D" id="3.80.10.10">
    <property type="entry name" value="Ribonuclease Inhibitor"/>
    <property type="match status" value="1"/>
</dbReference>
<dbReference type="SUPFAM" id="SSF52058">
    <property type="entry name" value="L domain-like"/>
    <property type="match status" value="1"/>
</dbReference>
<sequence length="175" mass="19408">MCSLIENTKGSSYVFDGESYRGINIVRRQSAPPSTPRLSLTPQISFLSTNTSFCISIRNCSNYRLQGSLPDFSALDTFQLIDLSNNSLSGEIPSFLRNLPGLNMLLPLMLSDKVQRSKALVECEGESIDMSGDVGAVGRVIISETQSKNHEMLLARFKRNHIQNNHTSMPNILHC</sequence>
<reference evidence="1 2" key="1">
    <citation type="journal article" date="2020" name="Mol. Biol. Evol.">
        <title>Distinct Expression and Methylation Patterns for Genes with Different Fates following a Single Whole-Genome Duplication in Flowering Plants.</title>
        <authorList>
            <person name="Shi T."/>
            <person name="Rahmani R.S."/>
            <person name="Gugger P.F."/>
            <person name="Wang M."/>
            <person name="Li H."/>
            <person name="Zhang Y."/>
            <person name="Li Z."/>
            <person name="Wang Q."/>
            <person name="Van de Peer Y."/>
            <person name="Marchal K."/>
            <person name="Chen J."/>
        </authorList>
    </citation>
    <scope>NUCLEOTIDE SEQUENCE [LARGE SCALE GENOMIC DNA]</scope>
    <source>
        <tissue evidence="1">Leaf</tissue>
    </source>
</reference>
<dbReference type="EMBL" id="DUZY01000005">
    <property type="protein sequence ID" value="DAD38692.1"/>
    <property type="molecule type" value="Genomic_DNA"/>
</dbReference>
<evidence type="ECO:0000313" key="2">
    <source>
        <dbReference type="Proteomes" id="UP000607653"/>
    </source>
</evidence>
<dbReference type="PANTHER" id="PTHR34810:SF1">
    <property type="entry name" value="DNA-BINDING PROTEIN BIN4"/>
    <property type="match status" value="1"/>
</dbReference>
<dbReference type="InterPro" id="IPR032675">
    <property type="entry name" value="LRR_dom_sf"/>
</dbReference>
<dbReference type="Proteomes" id="UP000607653">
    <property type="component" value="Unassembled WGS sequence"/>
</dbReference>
<name>A0A822Z127_NELNU</name>
<dbReference type="GO" id="GO:0003690">
    <property type="term" value="F:double-stranded DNA binding"/>
    <property type="evidence" value="ECO:0007669"/>
    <property type="project" value="InterPro"/>
</dbReference>
<accession>A0A822Z127</accession>
<comment type="caution">
    <text evidence="1">The sequence shown here is derived from an EMBL/GenBank/DDBJ whole genome shotgun (WGS) entry which is preliminary data.</text>
</comment>